<evidence type="ECO:0000256" key="6">
    <source>
        <dbReference type="PROSITE-ProRule" id="PRU00708"/>
    </source>
</evidence>
<dbReference type="FunFam" id="1.25.40.10:FF:000073">
    <property type="entry name" value="Pentatricopeptide repeat-containing protein chloroplastic"/>
    <property type="match status" value="1"/>
</dbReference>
<keyword evidence="8" id="KW-1185">Reference proteome</keyword>
<accession>A0AAP0N804</accession>
<sequence>MFVRFGNLVDAWYVFGKMEERDVFSWNVLVGGYAKGGFFDEALCLYHRMLWAGIRPDVYTFPCVLRTCGGAPDLVRGREVHVHVIRYGFESDVDVVNALITMYVKCGDVLHARLVFDRMQRRDRISWNAMISGYFQNGVCLEGLRLFFMMRELSIDPDLMTMTSVISACELLGDGRLGREIHGYVIKTEFGVEASVHNSLIQMYSSVGYWEAAEKAFSRMDYKDLVSWTAMISGYENNGLPVEAVETYRKMELEGIMPDEIAIASVLSACACLGLLDVGIKLHELAKRTGLISYVIVANTLIDMYSKCKCIDKALEVFNRIPDKNVISWTSIILGLRINNRCFEALIFFRQMIPSLKPNSVTLISVLSACARIGALMCGKEIHAHALRTGLGFDGYLPNALLDVYVRCGRMGACMEPI</sequence>
<comment type="subcellular location">
    <subcellularLocation>
        <location evidence="1">Plastid</location>
        <location evidence="1">Chloroplast</location>
    </subcellularLocation>
</comment>
<dbReference type="Pfam" id="PF01535">
    <property type="entry name" value="PPR"/>
    <property type="match status" value="4"/>
</dbReference>
<dbReference type="InterPro" id="IPR046960">
    <property type="entry name" value="PPR_At4g14850-like_plant"/>
</dbReference>
<feature type="repeat" description="PPR" evidence="6">
    <location>
        <begin position="92"/>
        <end position="122"/>
    </location>
</feature>
<gene>
    <name evidence="7" type="ORF">L1049_001821</name>
</gene>
<dbReference type="FunFam" id="1.25.40.10:FF:000395">
    <property type="entry name" value="Pentatricopeptide repeat-containing protein chloroplastic"/>
    <property type="match status" value="1"/>
</dbReference>
<name>A0AAP0N804_LIQFO</name>
<dbReference type="GO" id="GO:0003723">
    <property type="term" value="F:RNA binding"/>
    <property type="evidence" value="ECO:0007669"/>
    <property type="project" value="InterPro"/>
</dbReference>
<feature type="repeat" description="PPR" evidence="6">
    <location>
        <begin position="22"/>
        <end position="56"/>
    </location>
</feature>
<evidence type="ECO:0000256" key="3">
    <source>
        <dbReference type="ARBA" id="ARBA00022640"/>
    </source>
</evidence>
<dbReference type="PANTHER" id="PTHR24015:SF1854">
    <property type="entry name" value="OS07G0578800 PROTEIN"/>
    <property type="match status" value="1"/>
</dbReference>
<evidence type="ECO:0000313" key="7">
    <source>
        <dbReference type="EMBL" id="KAK9266299.1"/>
    </source>
</evidence>
<dbReference type="GO" id="GO:0009451">
    <property type="term" value="P:RNA modification"/>
    <property type="evidence" value="ECO:0007669"/>
    <property type="project" value="InterPro"/>
</dbReference>
<protein>
    <recommendedName>
        <fullName evidence="9">Pentatricopeptide repeat-containing protein</fullName>
    </recommendedName>
</protein>
<evidence type="ECO:0000256" key="1">
    <source>
        <dbReference type="ARBA" id="ARBA00004229"/>
    </source>
</evidence>
<dbReference type="InterPro" id="IPR002885">
    <property type="entry name" value="PPR_rpt"/>
</dbReference>
<reference evidence="7 8" key="1">
    <citation type="journal article" date="2024" name="Plant J.">
        <title>Genome sequences and population genomics reveal climatic adaptation and genomic divergence between two closely related sweetgum species.</title>
        <authorList>
            <person name="Xu W.Q."/>
            <person name="Ren C.Q."/>
            <person name="Zhang X.Y."/>
            <person name="Comes H.P."/>
            <person name="Liu X.H."/>
            <person name="Li Y.G."/>
            <person name="Kettle C.J."/>
            <person name="Jalonen R."/>
            <person name="Gaisberger H."/>
            <person name="Ma Y.Z."/>
            <person name="Qiu Y.X."/>
        </authorList>
    </citation>
    <scope>NUCLEOTIDE SEQUENCE [LARGE SCALE GENOMIC DNA]</scope>
    <source>
        <strain evidence="7">Hangzhou</strain>
    </source>
</reference>
<proteinExistence type="predicted"/>
<dbReference type="GO" id="GO:0009507">
    <property type="term" value="C:chloroplast"/>
    <property type="evidence" value="ECO:0007669"/>
    <property type="project" value="UniProtKB-SubCell"/>
</dbReference>
<feature type="repeat" description="PPR" evidence="6">
    <location>
        <begin position="123"/>
        <end position="157"/>
    </location>
</feature>
<feature type="repeat" description="PPR" evidence="6">
    <location>
        <begin position="224"/>
        <end position="258"/>
    </location>
</feature>
<keyword evidence="3" id="KW-0934">Plastid</keyword>
<evidence type="ECO:0008006" key="9">
    <source>
        <dbReference type="Google" id="ProtNLM"/>
    </source>
</evidence>
<evidence type="ECO:0000256" key="2">
    <source>
        <dbReference type="ARBA" id="ARBA00022528"/>
    </source>
</evidence>
<evidence type="ECO:0000313" key="8">
    <source>
        <dbReference type="Proteomes" id="UP001415857"/>
    </source>
</evidence>
<dbReference type="FunFam" id="1.25.40.10:FF:000344">
    <property type="entry name" value="Pentatricopeptide repeat-containing protein"/>
    <property type="match status" value="1"/>
</dbReference>
<comment type="caution">
    <text evidence="7">The sequence shown here is derived from an EMBL/GenBank/DDBJ whole genome shotgun (WGS) entry which is preliminary data.</text>
</comment>
<dbReference type="NCBIfam" id="TIGR00756">
    <property type="entry name" value="PPR"/>
    <property type="match status" value="5"/>
</dbReference>
<keyword evidence="5" id="KW-0809">Transit peptide</keyword>
<keyword evidence="2" id="KW-0150">Chloroplast</keyword>
<keyword evidence="4" id="KW-0677">Repeat</keyword>
<dbReference type="Gene3D" id="1.25.40.10">
    <property type="entry name" value="Tetratricopeptide repeat domain"/>
    <property type="match status" value="4"/>
</dbReference>
<evidence type="ECO:0000256" key="4">
    <source>
        <dbReference type="ARBA" id="ARBA00022737"/>
    </source>
</evidence>
<dbReference type="PANTHER" id="PTHR24015">
    <property type="entry name" value="OS07G0578800 PROTEIN-RELATED"/>
    <property type="match status" value="1"/>
</dbReference>
<dbReference type="Pfam" id="PF13041">
    <property type="entry name" value="PPR_2"/>
    <property type="match status" value="3"/>
</dbReference>
<dbReference type="EMBL" id="JBBPBK010000195">
    <property type="protein sequence ID" value="KAK9266299.1"/>
    <property type="molecule type" value="Genomic_DNA"/>
</dbReference>
<dbReference type="InterPro" id="IPR011990">
    <property type="entry name" value="TPR-like_helical_dom_sf"/>
</dbReference>
<evidence type="ECO:0000256" key="5">
    <source>
        <dbReference type="ARBA" id="ARBA00022946"/>
    </source>
</evidence>
<dbReference type="AlphaFoldDB" id="A0AAP0N804"/>
<organism evidence="7 8">
    <name type="scientific">Liquidambar formosana</name>
    <name type="common">Formosan gum</name>
    <dbReference type="NCBI Taxonomy" id="63359"/>
    <lineage>
        <taxon>Eukaryota</taxon>
        <taxon>Viridiplantae</taxon>
        <taxon>Streptophyta</taxon>
        <taxon>Embryophyta</taxon>
        <taxon>Tracheophyta</taxon>
        <taxon>Spermatophyta</taxon>
        <taxon>Magnoliopsida</taxon>
        <taxon>eudicotyledons</taxon>
        <taxon>Gunneridae</taxon>
        <taxon>Pentapetalae</taxon>
        <taxon>Saxifragales</taxon>
        <taxon>Altingiaceae</taxon>
        <taxon>Liquidambar</taxon>
    </lineage>
</organism>
<dbReference type="PROSITE" id="PS51375">
    <property type="entry name" value="PPR"/>
    <property type="match status" value="4"/>
</dbReference>
<dbReference type="Proteomes" id="UP001415857">
    <property type="component" value="Unassembled WGS sequence"/>
</dbReference>